<dbReference type="FunFam" id="1.10.472.10:FF:000093">
    <property type="entry name" value="Predicted protein"/>
    <property type="match status" value="1"/>
</dbReference>
<sequence>MTCLSVSSSEQDSAPSKYNMSISEVADRIAVMQHQELVYRCNDYIIHTSTSYPLPSNHHPSSNAVNDQIDRECRVKMCEWFYQVIDACKFNRETVATSMSYFDRFLSTDNAVAKEALIDRKLYQLAAMTCLYTAVKINEPSIMDPALLSSISGGVYSEEDFVGMEVQILKALGWRVNGPTAHDFTSHLLALLPHVSSCSDRVTKDLVDFSRYQIEVAVSDYDLCLQKPSIVALAAILNSTDGIDTKLFTARQRFQYFQCITDMDMNMNPFSEEVNAVRMRLLKFPQISNLTPVLEDTDMVSMSSNSKMENESGDVSPVTVARGFQVQDGCYSSARCA</sequence>
<comment type="similarity">
    <text evidence="1">Belongs to the cyclin family.</text>
</comment>
<dbReference type="SMART" id="SM00385">
    <property type="entry name" value="CYCLIN"/>
    <property type="match status" value="1"/>
</dbReference>
<reference evidence="3 4" key="1">
    <citation type="journal article" date="2004" name="Science">
        <title>The genome of the diatom Thalassiosira pseudonana: ecology, evolution, and metabolism.</title>
        <authorList>
            <person name="Armbrust E.V."/>
            <person name="Berges J.A."/>
            <person name="Bowler C."/>
            <person name="Green B.R."/>
            <person name="Martinez D."/>
            <person name="Putnam N.H."/>
            <person name="Zhou S."/>
            <person name="Allen A.E."/>
            <person name="Apt K.E."/>
            <person name="Bechner M."/>
            <person name="Brzezinski M.A."/>
            <person name="Chaal B.K."/>
            <person name="Chiovitti A."/>
            <person name="Davis A.K."/>
            <person name="Demarest M.S."/>
            <person name="Detter J.C."/>
            <person name="Glavina T."/>
            <person name="Goodstein D."/>
            <person name="Hadi M.Z."/>
            <person name="Hellsten U."/>
            <person name="Hildebrand M."/>
            <person name="Jenkins B.D."/>
            <person name="Jurka J."/>
            <person name="Kapitonov V.V."/>
            <person name="Kroger N."/>
            <person name="Lau W.W."/>
            <person name="Lane T.W."/>
            <person name="Larimer F.W."/>
            <person name="Lippmeier J.C."/>
            <person name="Lucas S."/>
            <person name="Medina M."/>
            <person name="Montsant A."/>
            <person name="Obornik M."/>
            <person name="Parker M.S."/>
            <person name="Palenik B."/>
            <person name="Pazour G.J."/>
            <person name="Richardson P.M."/>
            <person name="Rynearson T.A."/>
            <person name="Saito M.A."/>
            <person name="Schwartz D.C."/>
            <person name="Thamatrakoln K."/>
            <person name="Valentin K."/>
            <person name="Vardi A."/>
            <person name="Wilkerson F.P."/>
            <person name="Rokhsar D.S."/>
        </authorList>
    </citation>
    <scope>NUCLEOTIDE SEQUENCE [LARGE SCALE GENOMIC DNA]</scope>
    <source>
        <strain evidence="3 4">CCMP1335</strain>
    </source>
</reference>
<dbReference type="InterPro" id="IPR006671">
    <property type="entry name" value="Cyclin_N"/>
</dbReference>
<dbReference type="PaxDb" id="35128-Thaps8221"/>
<evidence type="ECO:0000313" key="3">
    <source>
        <dbReference type="EMBL" id="EED90339.1"/>
    </source>
</evidence>
<dbReference type="AlphaFoldDB" id="B8C8R4"/>
<organism evidence="3 4">
    <name type="scientific">Thalassiosira pseudonana</name>
    <name type="common">Marine diatom</name>
    <name type="synonym">Cyclotella nana</name>
    <dbReference type="NCBI Taxonomy" id="35128"/>
    <lineage>
        <taxon>Eukaryota</taxon>
        <taxon>Sar</taxon>
        <taxon>Stramenopiles</taxon>
        <taxon>Ochrophyta</taxon>
        <taxon>Bacillariophyta</taxon>
        <taxon>Coscinodiscophyceae</taxon>
        <taxon>Thalassiosirophycidae</taxon>
        <taxon>Thalassiosirales</taxon>
        <taxon>Thalassiosiraceae</taxon>
        <taxon>Thalassiosira</taxon>
    </lineage>
</organism>
<evidence type="ECO:0000259" key="2">
    <source>
        <dbReference type="SMART" id="SM00385"/>
    </source>
</evidence>
<proteinExistence type="inferred from homology"/>
<dbReference type="InParanoid" id="B8C8R4"/>
<dbReference type="KEGG" id="tps:THAPSDRAFT_8221"/>
<dbReference type="GO" id="GO:0005634">
    <property type="term" value="C:nucleus"/>
    <property type="evidence" value="ECO:0000318"/>
    <property type="project" value="GO_Central"/>
</dbReference>
<dbReference type="InterPro" id="IPR013763">
    <property type="entry name" value="Cyclin-like_dom"/>
</dbReference>
<reference evidence="3 4" key="2">
    <citation type="journal article" date="2008" name="Nature">
        <title>The Phaeodactylum genome reveals the evolutionary history of diatom genomes.</title>
        <authorList>
            <person name="Bowler C."/>
            <person name="Allen A.E."/>
            <person name="Badger J.H."/>
            <person name="Grimwood J."/>
            <person name="Jabbari K."/>
            <person name="Kuo A."/>
            <person name="Maheswari U."/>
            <person name="Martens C."/>
            <person name="Maumus F."/>
            <person name="Otillar R.P."/>
            <person name="Rayko E."/>
            <person name="Salamov A."/>
            <person name="Vandepoele K."/>
            <person name="Beszteri B."/>
            <person name="Gruber A."/>
            <person name="Heijde M."/>
            <person name="Katinka M."/>
            <person name="Mock T."/>
            <person name="Valentin K."/>
            <person name="Verret F."/>
            <person name="Berges J.A."/>
            <person name="Brownlee C."/>
            <person name="Cadoret J.P."/>
            <person name="Chiovitti A."/>
            <person name="Choi C.J."/>
            <person name="Coesel S."/>
            <person name="De Martino A."/>
            <person name="Detter J.C."/>
            <person name="Durkin C."/>
            <person name="Falciatore A."/>
            <person name="Fournet J."/>
            <person name="Haruta M."/>
            <person name="Huysman M.J."/>
            <person name="Jenkins B.D."/>
            <person name="Jiroutova K."/>
            <person name="Jorgensen R.E."/>
            <person name="Joubert Y."/>
            <person name="Kaplan A."/>
            <person name="Kroger N."/>
            <person name="Kroth P.G."/>
            <person name="La Roche J."/>
            <person name="Lindquist E."/>
            <person name="Lommer M."/>
            <person name="Martin-Jezequel V."/>
            <person name="Lopez P.J."/>
            <person name="Lucas S."/>
            <person name="Mangogna M."/>
            <person name="McGinnis K."/>
            <person name="Medlin L.K."/>
            <person name="Montsant A."/>
            <person name="Oudot-Le Secq M.P."/>
            <person name="Napoli C."/>
            <person name="Obornik M."/>
            <person name="Parker M.S."/>
            <person name="Petit J.L."/>
            <person name="Porcel B.M."/>
            <person name="Poulsen N."/>
            <person name="Robison M."/>
            <person name="Rychlewski L."/>
            <person name="Rynearson T.A."/>
            <person name="Schmutz J."/>
            <person name="Shapiro H."/>
            <person name="Siaut M."/>
            <person name="Stanley M."/>
            <person name="Sussman M.R."/>
            <person name="Taylor A.R."/>
            <person name="Vardi A."/>
            <person name="von Dassow P."/>
            <person name="Vyverman W."/>
            <person name="Willis A."/>
            <person name="Wyrwicz L.S."/>
            <person name="Rokhsar D.S."/>
            <person name="Weissenbach J."/>
            <person name="Armbrust E.V."/>
            <person name="Green B.R."/>
            <person name="Van de Peer Y."/>
            <person name="Grigoriev I.V."/>
        </authorList>
    </citation>
    <scope>NUCLEOTIDE SEQUENCE [LARGE SCALE GENOMIC DNA]</scope>
    <source>
        <strain evidence="3 4">CCMP1335</strain>
    </source>
</reference>
<evidence type="ECO:0000313" key="4">
    <source>
        <dbReference type="Proteomes" id="UP000001449"/>
    </source>
</evidence>
<keyword evidence="4" id="KW-1185">Reference proteome</keyword>
<dbReference type="EMBL" id="CM000645">
    <property type="protein sequence ID" value="EED90339.1"/>
    <property type="molecule type" value="Genomic_DNA"/>
</dbReference>
<protein>
    <recommendedName>
        <fullName evidence="2">Cyclin-like domain-containing protein</fullName>
    </recommendedName>
</protein>
<dbReference type="GO" id="GO:0000307">
    <property type="term" value="C:cyclin-dependent protein kinase holoenzyme complex"/>
    <property type="evidence" value="ECO:0000318"/>
    <property type="project" value="GO_Central"/>
</dbReference>
<dbReference type="GO" id="GO:0000082">
    <property type="term" value="P:G1/S transition of mitotic cell cycle"/>
    <property type="evidence" value="ECO:0000318"/>
    <property type="project" value="GO_Central"/>
</dbReference>
<dbReference type="RefSeq" id="XP_002292364.1">
    <property type="nucleotide sequence ID" value="XM_002292328.1"/>
</dbReference>
<dbReference type="eggNOG" id="KOG0653">
    <property type="taxonomic scope" value="Eukaryota"/>
</dbReference>
<dbReference type="HOGENOM" id="CLU_067459_1_0_1"/>
<dbReference type="SUPFAM" id="SSF47954">
    <property type="entry name" value="Cyclin-like"/>
    <property type="match status" value="1"/>
</dbReference>
<dbReference type="InterPro" id="IPR039361">
    <property type="entry name" value="Cyclin"/>
</dbReference>
<gene>
    <name evidence="3" type="ORF">THAPSDRAFT_8221</name>
</gene>
<evidence type="ECO:0000256" key="1">
    <source>
        <dbReference type="RuleBase" id="RU000383"/>
    </source>
</evidence>
<dbReference type="FunFam" id="1.10.472.10:FF:000227">
    <property type="entry name" value="Cyclin protein"/>
    <property type="match status" value="1"/>
</dbReference>
<dbReference type="GO" id="GO:0016538">
    <property type="term" value="F:cyclin-dependent protein serine/threonine kinase regulator activity"/>
    <property type="evidence" value="ECO:0000318"/>
    <property type="project" value="GO_Central"/>
</dbReference>
<dbReference type="Pfam" id="PF00134">
    <property type="entry name" value="Cyclin_N"/>
    <property type="match status" value="1"/>
</dbReference>
<dbReference type="Proteomes" id="UP000001449">
    <property type="component" value="Chromosome 9"/>
</dbReference>
<dbReference type="GO" id="GO:0005737">
    <property type="term" value="C:cytoplasm"/>
    <property type="evidence" value="ECO:0000318"/>
    <property type="project" value="GO_Central"/>
</dbReference>
<dbReference type="GeneID" id="7451014"/>
<dbReference type="InterPro" id="IPR036915">
    <property type="entry name" value="Cyclin-like_sf"/>
</dbReference>
<accession>B8C8R4</accession>
<dbReference type="PANTHER" id="PTHR10177">
    <property type="entry name" value="CYCLINS"/>
    <property type="match status" value="1"/>
</dbReference>
<keyword evidence="1" id="KW-0195">Cyclin</keyword>
<name>B8C8R4_THAPS</name>
<dbReference type="STRING" id="35128.B8C8R4"/>
<dbReference type="Gene3D" id="1.10.472.10">
    <property type="entry name" value="Cyclin-like"/>
    <property type="match status" value="2"/>
</dbReference>
<feature type="domain" description="Cyclin-like" evidence="2">
    <location>
        <begin position="79"/>
        <end position="170"/>
    </location>
</feature>